<dbReference type="InterPro" id="IPR050482">
    <property type="entry name" value="Sensor_HK_TwoCompSys"/>
</dbReference>
<dbReference type="PANTHER" id="PTHR24421:SF10">
    <property type="entry name" value="NITRATE_NITRITE SENSOR PROTEIN NARQ"/>
    <property type="match status" value="1"/>
</dbReference>
<keyword evidence="8" id="KW-0902">Two-component regulatory system</keyword>
<keyword evidence="14" id="KW-1185">Reference proteome</keyword>
<dbReference type="Gene3D" id="1.20.5.1930">
    <property type="match status" value="1"/>
</dbReference>
<keyword evidence="10" id="KW-0812">Transmembrane</keyword>
<evidence type="ECO:0000256" key="9">
    <source>
        <dbReference type="SAM" id="Coils"/>
    </source>
</evidence>
<keyword evidence="10" id="KW-0472">Membrane</keyword>
<keyword evidence="10" id="KW-1133">Transmembrane helix</keyword>
<accession>A0ABY5Z4W6</accession>
<protein>
    <recommendedName>
        <fullName evidence="2">histidine kinase</fullName>
        <ecNumber evidence="2">2.7.13.3</ecNumber>
    </recommendedName>
</protein>
<dbReference type="Proteomes" id="UP001058271">
    <property type="component" value="Chromosome"/>
</dbReference>
<dbReference type="Gene3D" id="3.30.565.10">
    <property type="entry name" value="Histidine kinase-like ATPase, C-terminal domain"/>
    <property type="match status" value="1"/>
</dbReference>
<evidence type="ECO:0000256" key="6">
    <source>
        <dbReference type="ARBA" id="ARBA00022777"/>
    </source>
</evidence>
<dbReference type="PANTHER" id="PTHR24421">
    <property type="entry name" value="NITRATE/NITRITE SENSOR PROTEIN NARX-RELATED"/>
    <property type="match status" value="1"/>
</dbReference>
<dbReference type="SUPFAM" id="SSF55874">
    <property type="entry name" value="ATPase domain of HSP90 chaperone/DNA topoisomerase II/histidine kinase"/>
    <property type="match status" value="1"/>
</dbReference>
<evidence type="ECO:0000256" key="3">
    <source>
        <dbReference type="ARBA" id="ARBA00022553"/>
    </source>
</evidence>
<gene>
    <name evidence="13" type="ORF">Drose_01915</name>
</gene>
<evidence type="ECO:0000256" key="4">
    <source>
        <dbReference type="ARBA" id="ARBA00022679"/>
    </source>
</evidence>
<sequence length="392" mass="41372">MNRRTVLVDGGIAAMTLAIAMSTLAADGLGTPSPLSTPLDALGVVLAVAASVPLVVRDRAPLAVYTIVAVATLILLVLNYPLDFPLGTAIAAYTVAVRHSGGPDLLRRSACAAVVGFGPVLAVTYLLAGDNLTDIPIELTSLAIMFCAIWITGDRSRLRRERIVALEERAARTEREVEREQRLAAAQERTRIARELHDSAGHAISVILVQAGAARLLHERDREGSIRALHTIEDVARGTMDEISRLVRALREDGQSELTPADPAAIDDLLEGFRSSGLALTSRLDGSPGSVPRSVASAAYRILQEALTNATRHGDGSADVTVRFAPEAVEITVVNPTRATTGTPPTNGGHGIVGMRERAFLLGGTLQAKASGSLYELSARLPHFADRAGVTA</sequence>
<feature type="coiled-coil region" evidence="9">
    <location>
        <begin position="163"/>
        <end position="190"/>
    </location>
</feature>
<dbReference type="Pfam" id="PF07730">
    <property type="entry name" value="HisKA_3"/>
    <property type="match status" value="1"/>
</dbReference>
<feature type="domain" description="DUF7134" evidence="12">
    <location>
        <begin position="2"/>
        <end position="160"/>
    </location>
</feature>
<feature type="transmembrane region" description="Helical" evidence="10">
    <location>
        <begin position="35"/>
        <end position="55"/>
    </location>
</feature>
<dbReference type="CDD" id="cd16917">
    <property type="entry name" value="HATPase_UhpB-NarQ-NarX-like"/>
    <property type="match status" value="1"/>
</dbReference>
<keyword evidence="4" id="KW-0808">Transferase</keyword>
<feature type="transmembrane region" description="Helical" evidence="10">
    <location>
        <begin position="135"/>
        <end position="153"/>
    </location>
</feature>
<feature type="transmembrane region" description="Helical" evidence="10">
    <location>
        <begin position="110"/>
        <end position="129"/>
    </location>
</feature>
<dbReference type="Pfam" id="PF23539">
    <property type="entry name" value="DUF7134"/>
    <property type="match status" value="1"/>
</dbReference>
<keyword evidence="7" id="KW-0067">ATP-binding</keyword>
<comment type="catalytic activity">
    <reaction evidence="1">
        <text>ATP + protein L-histidine = ADP + protein N-phospho-L-histidine.</text>
        <dbReference type="EC" id="2.7.13.3"/>
    </reaction>
</comment>
<dbReference type="EC" id="2.7.13.3" evidence="2"/>
<evidence type="ECO:0000259" key="11">
    <source>
        <dbReference type="Pfam" id="PF07730"/>
    </source>
</evidence>
<reference evidence="13" key="1">
    <citation type="submission" date="2021-04" db="EMBL/GenBank/DDBJ databases">
        <title>Biosynthetic gene clusters of Dactylosporangioum roseum.</title>
        <authorList>
            <person name="Hartkoorn R.C."/>
            <person name="Beaudoing E."/>
            <person name="Hot D."/>
            <person name="Moureu S."/>
        </authorList>
    </citation>
    <scope>NUCLEOTIDE SEQUENCE</scope>
    <source>
        <strain evidence="13">NRRL B-16295</strain>
    </source>
</reference>
<evidence type="ECO:0000256" key="7">
    <source>
        <dbReference type="ARBA" id="ARBA00022840"/>
    </source>
</evidence>
<dbReference type="InterPro" id="IPR011712">
    <property type="entry name" value="Sig_transdc_His_kin_sub3_dim/P"/>
</dbReference>
<keyword evidence="5" id="KW-0547">Nucleotide-binding</keyword>
<evidence type="ECO:0000256" key="10">
    <source>
        <dbReference type="SAM" id="Phobius"/>
    </source>
</evidence>
<name>A0ABY5Z4W6_9ACTN</name>
<evidence type="ECO:0000259" key="12">
    <source>
        <dbReference type="Pfam" id="PF23539"/>
    </source>
</evidence>
<evidence type="ECO:0000256" key="8">
    <source>
        <dbReference type="ARBA" id="ARBA00023012"/>
    </source>
</evidence>
<evidence type="ECO:0000313" key="13">
    <source>
        <dbReference type="EMBL" id="UWZ37100.1"/>
    </source>
</evidence>
<dbReference type="InterPro" id="IPR036890">
    <property type="entry name" value="HATPase_C_sf"/>
</dbReference>
<keyword evidence="6" id="KW-0418">Kinase</keyword>
<evidence type="ECO:0000256" key="1">
    <source>
        <dbReference type="ARBA" id="ARBA00000085"/>
    </source>
</evidence>
<dbReference type="RefSeq" id="WP_260726454.1">
    <property type="nucleotide sequence ID" value="NZ_BAAABS010000022.1"/>
</dbReference>
<dbReference type="InterPro" id="IPR055558">
    <property type="entry name" value="DUF7134"/>
</dbReference>
<evidence type="ECO:0000256" key="5">
    <source>
        <dbReference type="ARBA" id="ARBA00022741"/>
    </source>
</evidence>
<feature type="transmembrane region" description="Helical" evidence="10">
    <location>
        <begin position="62"/>
        <end position="78"/>
    </location>
</feature>
<keyword evidence="9" id="KW-0175">Coiled coil</keyword>
<feature type="domain" description="Signal transduction histidine kinase subgroup 3 dimerisation and phosphoacceptor" evidence="11">
    <location>
        <begin position="188"/>
        <end position="253"/>
    </location>
</feature>
<dbReference type="EMBL" id="CP073721">
    <property type="protein sequence ID" value="UWZ37100.1"/>
    <property type="molecule type" value="Genomic_DNA"/>
</dbReference>
<proteinExistence type="predicted"/>
<organism evidence="13 14">
    <name type="scientific">Dactylosporangium roseum</name>
    <dbReference type="NCBI Taxonomy" id="47989"/>
    <lineage>
        <taxon>Bacteria</taxon>
        <taxon>Bacillati</taxon>
        <taxon>Actinomycetota</taxon>
        <taxon>Actinomycetes</taxon>
        <taxon>Micromonosporales</taxon>
        <taxon>Micromonosporaceae</taxon>
        <taxon>Dactylosporangium</taxon>
    </lineage>
</organism>
<evidence type="ECO:0000313" key="14">
    <source>
        <dbReference type="Proteomes" id="UP001058271"/>
    </source>
</evidence>
<keyword evidence="3" id="KW-0597">Phosphoprotein</keyword>
<evidence type="ECO:0000256" key="2">
    <source>
        <dbReference type="ARBA" id="ARBA00012438"/>
    </source>
</evidence>